<dbReference type="AlphaFoldDB" id="A0A917QND4"/>
<dbReference type="Pfam" id="PF12323">
    <property type="entry name" value="HTH_OrfB_IS605"/>
    <property type="match status" value="1"/>
</dbReference>
<comment type="caution">
    <text evidence="3">The sequence shown here is derived from an EMBL/GenBank/DDBJ whole genome shotgun (WGS) entry which is preliminary data.</text>
</comment>
<name>A0A917QND4_9ACTN</name>
<reference evidence="3" key="1">
    <citation type="journal article" date="2014" name="Int. J. Syst. Evol. Microbiol.">
        <title>Complete genome sequence of Corynebacterium casei LMG S-19264T (=DSM 44701T), isolated from a smear-ripened cheese.</title>
        <authorList>
            <consortium name="US DOE Joint Genome Institute (JGI-PGF)"/>
            <person name="Walter F."/>
            <person name="Albersmeier A."/>
            <person name="Kalinowski J."/>
            <person name="Ruckert C."/>
        </authorList>
    </citation>
    <scope>NUCLEOTIDE SEQUENCE</scope>
    <source>
        <strain evidence="3">JCM 3035</strain>
    </source>
</reference>
<dbReference type="InterPro" id="IPR021027">
    <property type="entry name" value="Transposase_put_HTH"/>
</dbReference>
<evidence type="ECO:0000259" key="2">
    <source>
        <dbReference type="Pfam" id="PF12323"/>
    </source>
</evidence>
<dbReference type="NCBIfam" id="NF040570">
    <property type="entry name" value="guided_TnpB"/>
    <property type="match status" value="1"/>
</dbReference>
<dbReference type="EMBL" id="BMPQ01000004">
    <property type="protein sequence ID" value="GGK60357.1"/>
    <property type="molecule type" value="Genomic_DNA"/>
</dbReference>
<feature type="domain" description="Transposase putative helix-turn-helix" evidence="2">
    <location>
        <begin position="4"/>
        <end position="47"/>
    </location>
</feature>
<proteinExistence type="predicted"/>
<evidence type="ECO:0000313" key="4">
    <source>
        <dbReference type="Proteomes" id="UP000637788"/>
    </source>
</evidence>
<accession>A0A917QND4</accession>
<protein>
    <recommendedName>
        <fullName evidence="2">Transposase putative helix-turn-helix domain-containing protein</fullName>
    </recommendedName>
</protein>
<organism evidence="3 4">
    <name type="scientific">Streptomyces flaveus</name>
    <dbReference type="NCBI Taxonomy" id="66370"/>
    <lineage>
        <taxon>Bacteria</taxon>
        <taxon>Bacillati</taxon>
        <taxon>Actinomycetota</taxon>
        <taxon>Actinomycetes</taxon>
        <taxon>Kitasatosporales</taxon>
        <taxon>Streptomycetaceae</taxon>
        <taxon>Streptomyces</taxon>
        <taxon>Streptomyces aurantiacus group</taxon>
    </lineage>
</organism>
<evidence type="ECO:0000256" key="1">
    <source>
        <dbReference type="SAM" id="MobiDB-lite"/>
    </source>
</evidence>
<feature type="region of interest" description="Disordered" evidence="1">
    <location>
        <begin position="220"/>
        <end position="260"/>
    </location>
</feature>
<reference evidence="3" key="2">
    <citation type="submission" date="2020-09" db="EMBL/GenBank/DDBJ databases">
        <authorList>
            <person name="Sun Q."/>
            <person name="Ohkuma M."/>
        </authorList>
    </citation>
    <scope>NUCLEOTIDE SEQUENCE</scope>
    <source>
        <strain evidence="3">JCM 3035</strain>
    </source>
</reference>
<evidence type="ECO:0000313" key="3">
    <source>
        <dbReference type="EMBL" id="GGK60357.1"/>
    </source>
</evidence>
<sequence>MAVMQLRYAFRLYPDPGRQRALAKAFGCARVVFNDAVRVREDARKAEQPFPTAGQLSRKLITEAKRTAERSWLGEVSAVVLQQSLRDAESAYRNFFASLKGTRKGPKVGAPRLKSRKDTRQSIRFTANARWHLTDNGRLNLPKIGPVKVKWSRTLPVTPTSVTVIKDAAGRYFASFVLDTDPAADAARMPQTDRTIGIDLGLTLPHRGPLRRHEDRLPALFAARGEEAEEGPQGTVPQAEGIKEPGQGPPQGRPRPRRSR</sequence>
<keyword evidence="4" id="KW-1185">Reference proteome</keyword>
<dbReference type="Proteomes" id="UP000637788">
    <property type="component" value="Unassembled WGS sequence"/>
</dbReference>
<gene>
    <name evidence="3" type="ORF">GCM10010094_20870</name>
</gene>